<dbReference type="OrthoDB" id="5314997at2759"/>
<proteinExistence type="predicted"/>
<keyword evidence="3" id="KW-1185">Reference proteome</keyword>
<accession>A0A1L7XGS0</accession>
<protein>
    <recommendedName>
        <fullName evidence="1">DUF7730 domain-containing protein</fullName>
    </recommendedName>
</protein>
<dbReference type="EMBL" id="FJOG01000026">
    <property type="protein sequence ID" value="CZR64222.1"/>
    <property type="molecule type" value="Genomic_DNA"/>
</dbReference>
<evidence type="ECO:0000313" key="2">
    <source>
        <dbReference type="EMBL" id="CZR64222.1"/>
    </source>
</evidence>
<gene>
    <name evidence="2" type="ORF">PAC_14120</name>
</gene>
<organism evidence="2 3">
    <name type="scientific">Phialocephala subalpina</name>
    <dbReference type="NCBI Taxonomy" id="576137"/>
    <lineage>
        <taxon>Eukaryota</taxon>
        <taxon>Fungi</taxon>
        <taxon>Dikarya</taxon>
        <taxon>Ascomycota</taxon>
        <taxon>Pezizomycotina</taxon>
        <taxon>Leotiomycetes</taxon>
        <taxon>Helotiales</taxon>
        <taxon>Mollisiaceae</taxon>
        <taxon>Phialocephala</taxon>
        <taxon>Phialocephala fortinii species complex</taxon>
    </lineage>
</organism>
<dbReference type="Pfam" id="PF24864">
    <property type="entry name" value="DUF7730"/>
    <property type="match status" value="1"/>
</dbReference>
<feature type="domain" description="DUF7730" evidence="1">
    <location>
        <begin position="2"/>
        <end position="132"/>
    </location>
</feature>
<evidence type="ECO:0000259" key="1">
    <source>
        <dbReference type="Pfam" id="PF24864"/>
    </source>
</evidence>
<dbReference type="PANTHER" id="PTHR38790">
    <property type="entry name" value="2EXR DOMAIN-CONTAINING PROTEIN-RELATED"/>
    <property type="match status" value="1"/>
</dbReference>
<sequence length="298" mass="34538">MKSPLINALPREIRDQIFQYVLVSPTGYISLVEAASDDWPWRHLKEPLKIVPTLADGTILEDVTINLSILLVCKQIYHESKDLLWKHNTLRIQRPADLNSFMVWDSLSNQLSRQLQSVELKFDLFVPRKFADTQKALQTFIEWSRNGALKKFCLVFTKRVNRRTGHDESFQEVLGRWRGLPVWGATPPPSISDCEKYMALLRSLDSPEKGFAYGVAKKMFLDTGLWTRSPLEKLMWLRRWLPFHPQWFAEELNHAVGGELWMDGVLCYKDGVKIEDVFDMSKLPRFLQNIATETATQA</sequence>
<dbReference type="AlphaFoldDB" id="A0A1L7XGS0"/>
<dbReference type="PANTHER" id="PTHR38790:SF4">
    <property type="entry name" value="2EXR DOMAIN-CONTAINING PROTEIN"/>
    <property type="match status" value="1"/>
</dbReference>
<dbReference type="InterPro" id="IPR056632">
    <property type="entry name" value="DUF7730"/>
</dbReference>
<evidence type="ECO:0000313" key="3">
    <source>
        <dbReference type="Proteomes" id="UP000184330"/>
    </source>
</evidence>
<dbReference type="Proteomes" id="UP000184330">
    <property type="component" value="Unassembled WGS sequence"/>
</dbReference>
<name>A0A1L7XGS0_9HELO</name>
<reference evidence="2 3" key="1">
    <citation type="submission" date="2016-03" db="EMBL/GenBank/DDBJ databases">
        <authorList>
            <person name="Ploux O."/>
        </authorList>
    </citation>
    <scope>NUCLEOTIDE SEQUENCE [LARGE SCALE GENOMIC DNA]</scope>
    <source>
        <strain evidence="2 3">UAMH 11012</strain>
    </source>
</reference>